<keyword evidence="6 10" id="KW-0653">Protein transport</keyword>
<proteinExistence type="inferred from homology"/>
<evidence type="ECO:0000256" key="7">
    <source>
        <dbReference type="ARBA" id="ARBA00022989"/>
    </source>
</evidence>
<dbReference type="Pfam" id="PF03840">
    <property type="entry name" value="SecG"/>
    <property type="match status" value="1"/>
</dbReference>
<dbReference type="GO" id="GO:0043952">
    <property type="term" value="P:protein transport by the Sec complex"/>
    <property type="evidence" value="ECO:0007669"/>
    <property type="project" value="TreeGrafter"/>
</dbReference>
<evidence type="ECO:0000256" key="4">
    <source>
        <dbReference type="ARBA" id="ARBA00022475"/>
    </source>
</evidence>
<dbReference type="EMBL" id="ATBP01000207">
    <property type="protein sequence ID" value="ETR71917.1"/>
    <property type="molecule type" value="Genomic_DNA"/>
</dbReference>
<evidence type="ECO:0000313" key="13">
    <source>
        <dbReference type="Proteomes" id="UP000189670"/>
    </source>
</evidence>
<evidence type="ECO:0000256" key="9">
    <source>
        <dbReference type="ARBA" id="ARBA00023136"/>
    </source>
</evidence>
<keyword evidence="8 10" id="KW-0811">Translocation</keyword>
<keyword evidence="5 10" id="KW-0812">Transmembrane</keyword>
<sequence length="165" mass="17449">MSVIITIIHIFVAIALIMIVLLQTGKGADMGLAFGGGSSQTLFGTTGASSFLSKSTTAIAIVFMLTTFSLTIMWGKRNESSVMSDYNAPIQNSSSEQQTEQPGDNEKAQAESQIPAQETSERATQQAVVETPLTGQPDNNDSQPIPQDLSIPPVPVEPQAPAPVE</sequence>
<dbReference type="GO" id="GO:0009306">
    <property type="term" value="P:protein secretion"/>
    <property type="evidence" value="ECO:0007669"/>
    <property type="project" value="UniProtKB-UniRule"/>
</dbReference>
<evidence type="ECO:0000256" key="10">
    <source>
        <dbReference type="RuleBase" id="RU365087"/>
    </source>
</evidence>
<evidence type="ECO:0000256" key="11">
    <source>
        <dbReference type="SAM" id="MobiDB-lite"/>
    </source>
</evidence>
<keyword evidence="7 10" id="KW-1133">Transmembrane helix</keyword>
<dbReference type="GO" id="GO:0015450">
    <property type="term" value="F:protein-transporting ATPase activity"/>
    <property type="evidence" value="ECO:0007669"/>
    <property type="project" value="UniProtKB-UniRule"/>
</dbReference>
<gene>
    <name evidence="12" type="ORF">OMM_07822</name>
</gene>
<dbReference type="InterPro" id="IPR004692">
    <property type="entry name" value="SecG"/>
</dbReference>
<dbReference type="PANTHER" id="PTHR34182">
    <property type="entry name" value="PROTEIN-EXPORT MEMBRANE PROTEIN SECG"/>
    <property type="match status" value="1"/>
</dbReference>
<dbReference type="GO" id="GO:0005886">
    <property type="term" value="C:plasma membrane"/>
    <property type="evidence" value="ECO:0007669"/>
    <property type="project" value="UniProtKB-SubCell"/>
</dbReference>
<evidence type="ECO:0000256" key="1">
    <source>
        <dbReference type="ARBA" id="ARBA00004651"/>
    </source>
</evidence>
<comment type="caution">
    <text evidence="12">The sequence shown here is derived from an EMBL/GenBank/DDBJ whole genome shotgun (WGS) entry which is preliminary data.</text>
</comment>
<comment type="subcellular location">
    <subcellularLocation>
        <location evidence="1 10">Cell membrane</location>
        <topology evidence="1 10">Multi-pass membrane protein</topology>
    </subcellularLocation>
</comment>
<feature type="compositionally biased region" description="Pro residues" evidence="11">
    <location>
        <begin position="152"/>
        <end position="165"/>
    </location>
</feature>
<name>A0A1V1PAK4_9BACT</name>
<organism evidence="12 13">
    <name type="scientific">Candidatus Magnetoglobus multicellularis str. Araruama</name>
    <dbReference type="NCBI Taxonomy" id="890399"/>
    <lineage>
        <taxon>Bacteria</taxon>
        <taxon>Pseudomonadati</taxon>
        <taxon>Thermodesulfobacteriota</taxon>
        <taxon>Desulfobacteria</taxon>
        <taxon>Desulfobacterales</taxon>
        <taxon>Desulfobacteraceae</taxon>
        <taxon>Candidatus Magnetoglobus</taxon>
    </lineage>
</organism>
<evidence type="ECO:0000256" key="5">
    <source>
        <dbReference type="ARBA" id="ARBA00022692"/>
    </source>
</evidence>
<feature type="compositionally biased region" description="Polar residues" evidence="11">
    <location>
        <begin position="85"/>
        <end position="102"/>
    </location>
</feature>
<dbReference type="AlphaFoldDB" id="A0A1V1PAK4"/>
<keyword evidence="4 10" id="KW-1003">Cell membrane</keyword>
<dbReference type="Proteomes" id="UP000189670">
    <property type="component" value="Unassembled WGS sequence"/>
</dbReference>
<keyword evidence="3 10" id="KW-0813">Transport</keyword>
<protein>
    <recommendedName>
        <fullName evidence="10">Protein-export membrane protein SecG</fullName>
    </recommendedName>
</protein>
<feature type="region of interest" description="Disordered" evidence="11">
    <location>
        <begin position="85"/>
        <end position="165"/>
    </location>
</feature>
<dbReference type="NCBIfam" id="TIGR00810">
    <property type="entry name" value="secG"/>
    <property type="match status" value="1"/>
</dbReference>
<feature type="transmembrane region" description="Helical" evidence="10">
    <location>
        <begin position="51"/>
        <end position="74"/>
    </location>
</feature>
<evidence type="ECO:0000256" key="6">
    <source>
        <dbReference type="ARBA" id="ARBA00022927"/>
    </source>
</evidence>
<evidence type="ECO:0000256" key="3">
    <source>
        <dbReference type="ARBA" id="ARBA00022448"/>
    </source>
</evidence>
<comment type="similarity">
    <text evidence="2 10">Belongs to the SecG family.</text>
</comment>
<comment type="caution">
    <text evidence="10">Lacks conserved residue(s) required for the propagation of feature annotation.</text>
</comment>
<dbReference type="PANTHER" id="PTHR34182:SF1">
    <property type="entry name" value="PROTEIN-EXPORT MEMBRANE PROTEIN SECG"/>
    <property type="match status" value="1"/>
</dbReference>
<evidence type="ECO:0000313" key="12">
    <source>
        <dbReference type="EMBL" id="ETR71917.1"/>
    </source>
</evidence>
<dbReference type="GO" id="GO:0065002">
    <property type="term" value="P:intracellular protein transmembrane transport"/>
    <property type="evidence" value="ECO:0007669"/>
    <property type="project" value="TreeGrafter"/>
</dbReference>
<feature type="compositionally biased region" description="Polar residues" evidence="11">
    <location>
        <begin position="110"/>
        <end position="145"/>
    </location>
</feature>
<comment type="function">
    <text evidence="10">Involved in protein export. Participates in an early event of protein translocation.</text>
</comment>
<evidence type="ECO:0000256" key="8">
    <source>
        <dbReference type="ARBA" id="ARBA00023010"/>
    </source>
</evidence>
<evidence type="ECO:0000256" key="2">
    <source>
        <dbReference type="ARBA" id="ARBA00008445"/>
    </source>
</evidence>
<reference evidence="13" key="1">
    <citation type="submission" date="2012-11" db="EMBL/GenBank/DDBJ databases">
        <authorList>
            <person name="Lucero-Rivera Y.E."/>
            <person name="Tovar-Ramirez D."/>
        </authorList>
    </citation>
    <scope>NUCLEOTIDE SEQUENCE [LARGE SCALE GENOMIC DNA]</scope>
    <source>
        <strain evidence="13">Araruama</strain>
    </source>
</reference>
<dbReference type="PRINTS" id="PR01651">
    <property type="entry name" value="SECGEXPORT"/>
</dbReference>
<accession>A0A1V1PAK4</accession>
<keyword evidence="9 10" id="KW-0472">Membrane</keyword>